<dbReference type="PANTHER" id="PTHR35889">
    <property type="entry name" value="CYCLOINULO-OLIGOSACCHARIDE FRUCTANOTRANSFERASE-RELATED"/>
    <property type="match status" value="1"/>
</dbReference>
<organism evidence="6 7">
    <name type="scientific">Caulifigura coniformis</name>
    <dbReference type="NCBI Taxonomy" id="2527983"/>
    <lineage>
        <taxon>Bacteria</taxon>
        <taxon>Pseudomonadati</taxon>
        <taxon>Planctomycetota</taxon>
        <taxon>Planctomycetia</taxon>
        <taxon>Planctomycetales</taxon>
        <taxon>Planctomycetaceae</taxon>
        <taxon>Caulifigura</taxon>
    </lineage>
</organism>
<feature type="domain" description="Cytochrome C Planctomycete-type" evidence="5">
    <location>
        <begin position="43"/>
        <end position="101"/>
    </location>
</feature>
<dbReference type="Proteomes" id="UP000315700">
    <property type="component" value="Chromosome"/>
</dbReference>
<dbReference type="Gene3D" id="2.60.120.560">
    <property type="entry name" value="Exo-inulinase, domain 1"/>
    <property type="match status" value="1"/>
</dbReference>
<dbReference type="SUPFAM" id="SSF46626">
    <property type="entry name" value="Cytochrome c"/>
    <property type="match status" value="1"/>
</dbReference>
<dbReference type="Pfam" id="PF07583">
    <property type="entry name" value="PSCyt2"/>
    <property type="match status" value="1"/>
</dbReference>
<dbReference type="OrthoDB" id="127107at2"/>
<evidence type="ECO:0000259" key="4">
    <source>
        <dbReference type="Pfam" id="PF07587"/>
    </source>
</evidence>
<dbReference type="InterPro" id="IPR011444">
    <property type="entry name" value="DUF1549"/>
</dbReference>
<name>A0A517SC75_9PLAN</name>
<dbReference type="PROSITE" id="PS51257">
    <property type="entry name" value="PROKAR_LIPOPROTEIN"/>
    <property type="match status" value="1"/>
</dbReference>
<dbReference type="InParanoid" id="A0A517SC75"/>
<evidence type="ECO:0000256" key="2">
    <source>
        <dbReference type="SAM" id="SignalP"/>
    </source>
</evidence>
<feature type="compositionally biased region" description="Basic and acidic residues" evidence="1">
    <location>
        <begin position="743"/>
        <end position="762"/>
    </location>
</feature>
<feature type="signal peptide" evidence="2">
    <location>
        <begin position="1"/>
        <end position="24"/>
    </location>
</feature>
<dbReference type="RefSeq" id="WP_145029189.1">
    <property type="nucleotide sequence ID" value="NZ_CP036271.1"/>
</dbReference>
<dbReference type="InterPro" id="IPR036909">
    <property type="entry name" value="Cyt_c-like_dom_sf"/>
</dbReference>
<accession>A0A517SC75</accession>
<dbReference type="GO" id="GO:0009055">
    <property type="term" value="F:electron transfer activity"/>
    <property type="evidence" value="ECO:0007669"/>
    <property type="project" value="InterPro"/>
</dbReference>
<proteinExistence type="predicted"/>
<evidence type="ECO:0000259" key="3">
    <source>
        <dbReference type="Pfam" id="PF07583"/>
    </source>
</evidence>
<keyword evidence="2" id="KW-0732">Signal</keyword>
<dbReference type="AlphaFoldDB" id="A0A517SC75"/>
<protein>
    <submittedName>
        <fullName evidence="6">Planctomycete cytochrome C</fullName>
    </submittedName>
</protein>
<feature type="region of interest" description="Disordered" evidence="1">
    <location>
        <begin position="743"/>
        <end position="769"/>
    </location>
</feature>
<keyword evidence="7" id="KW-1185">Reference proteome</keyword>
<feature type="region of interest" description="Disordered" evidence="1">
    <location>
        <begin position="455"/>
        <end position="477"/>
    </location>
</feature>
<evidence type="ECO:0000313" key="7">
    <source>
        <dbReference type="Proteomes" id="UP000315700"/>
    </source>
</evidence>
<dbReference type="EMBL" id="CP036271">
    <property type="protein sequence ID" value="QDT53740.1"/>
    <property type="molecule type" value="Genomic_DNA"/>
</dbReference>
<dbReference type="InterPro" id="IPR022655">
    <property type="entry name" value="DUF1553"/>
</dbReference>
<dbReference type="GO" id="GO:0020037">
    <property type="term" value="F:heme binding"/>
    <property type="evidence" value="ECO:0007669"/>
    <property type="project" value="InterPro"/>
</dbReference>
<feature type="chain" id="PRO_5021917583" evidence="2">
    <location>
        <begin position="25"/>
        <end position="1088"/>
    </location>
</feature>
<evidence type="ECO:0000313" key="6">
    <source>
        <dbReference type="EMBL" id="QDT53740.1"/>
    </source>
</evidence>
<dbReference type="Pfam" id="PF07587">
    <property type="entry name" value="PSD1"/>
    <property type="match status" value="1"/>
</dbReference>
<gene>
    <name evidence="6" type="ORF">Pan44_17630</name>
</gene>
<dbReference type="KEGG" id="ccos:Pan44_17630"/>
<dbReference type="InterPro" id="IPR011429">
    <property type="entry name" value="Cyt_c_Planctomycete-type"/>
</dbReference>
<feature type="domain" description="DUF1549" evidence="3">
    <location>
        <begin position="161"/>
        <end position="361"/>
    </location>
</feature>
<feature type="domain" description="DUF1553" evidence="4">
    <location>
        <begin position="817"/>
        <end position="1053"/>
    </location>
</feature>
<evidence type="ECO:0000259" key="5">
    <source>
        <dbReference type="Pfam" id="PF07635"/>
    </source>
</evidence>
<reference evidence="6 7" key="1">
    <citation type="submission" date="2019-02" db="EMBL/GenBank/DDBJ databases">
        <title>Deep-cultivation of Planctomycetes and their phenomic and genomic characterization uncovers novel biology.</title>
        <authorList>
            <person name="Wiegand S."/>
            <person name="Jogler M."/>
            <person name="Boedeker C."/>
            <person name="Pinto D."/>
            <person name="Vollmers J."/>
            <person name="Rivas-Marin E."/>
            <person name="Kohn T."/>
            <person name="Peeters S.H."/>
            <person name="Heuer A."/>
            <person name="Rast P."/>
            <person name="Oberbeckmann S."/>
            <person name="Bunk B."/>
            <person name="Jeske O."/>
            <person name="Meyerdierks A."/>
            <person name="Storesund J.E."/>
            <person name="Kallscheuer N."/>
            <person name="Luecker S."/>
            <person name="Lage O.M."/>
            <person name="Pohl T."/>
            <person name="Merkel B.J."/>
            <person name="Hornburger P."/>
            <person name="Mueller R.-W."/>
            <person name="Bruemmer F."/>
            <person name="Labrenz M."/>
            <person name="Spormann A.M."/>
            <person name="Op den Camp H."/>
            <person name="Overmann J."/>
            <person name="Amann R."/>
            <person name="Jetten M.S.M."/>
            <person name="Mascher T."/>
            <person name="Medema M.H."/>
            <person name="Devos D.P."/>
            <person name="Kaster A.-K."/>
            <person name="Ovreas L."/>
            <person name="Rohde M."/>
            <person name="Galperin M.Y."/>
            <person name="Jogler C."/>
        </authorList>
    </citation>
    <scope>NUCLEOTIDE SEQUENCE [LARGE SCALE GENOMIC DNA]</scope>
    <source>
        <strain evidence="6 7">Pan44</strain>
    </source>
</reference>
<evidence type="ECO:0000256" key="1">
    <source>
        <dbReference type="SAM" id="MobiDB-lite"/>
    </source>
</evidence>
<sequence precursor="true">MRVLRQILTSAAWLACLHSGFAFADDPAANYLARVKPLLKGRCYACHGALKQEAGLRLDTASLIHKGGDSGAAIAPGDQVSTSLLLQRVSSTDVATRMPPEHEGEPFKPEEIELLKHWIAAGAPAPPDEQPETDPKDHWAFRAVVRPAEPAVKNTAWVRNPIDAWISNGHEQHGLSPQPEASRSILLRRLSMDLIGLPPTAEELAVFEADTSPNWYENAVERLLDDPRHGERWARHWMDVWRYSDWWGLGAQLRNSQKHMWHWRDWIVESLNADVPYDEMVRLMLAADELAPEDPGKLRATGFLARNYYIFNRTSWMDDVVTHVSKGLLGLTVNCAKCHDHKFDPITQQDFYRMRAFFEPYHVRLDMVPGETSLDRNGIPRVFDGRPETPTYLFTRGDEAAPDQSKPISPGIPDLLAFDDLDIKPVDLPESSWKPGLQPWVLANHRADATRRLKAAEDKRDQLVKQSKPSPTPAVDTPPVIEMFAALDETLWAVNGTGWSQQAGKVEQKQDGQVSSTLTLLAPAPQDFDAHLRFQLLGGSRWRSVILRFDVDPALVSGSGEVLEGQQVYLSGATSDSKLQGSFIQAGKSHYPADARKPFVVEVGKEYTLQVQARGTLINASVNGRHVLSWRTPVARRAGAVQISTFDALAVFHEFKLSPLDASVSLLEPNGSPALPLEEELALAESDVRVAKADWRRLELQAAAVRAGHEKPEAQAQEANVAAIRAERELEVEKARHDLLMAEQSLKRAPDDKRADAEKKLESASATLKQKTETLQAAVQPTDQFTPPEGAKWTATRFDFTGKDDPEVAFARTSTGRRSALARWITDRRNPLTARVAVNHLWNRHFGTPLVATPFDLGRNTPDPTHPELIDWLASELMDNQWSMKHLHRLIVTSATYRMSSTLAQADEKAARDPDNRYWWRRTPIRIESQAVRDAILSLAGTLDPTIGGPSVPTNEQEASKRRSLYFFHSNNDRNLFLTMFDEADVTECYRREQSVVPQQALALTNSAIVIDSSRQIADRIAAQSNGDVDFINRAFMLILAISPREAEIAASRNSLDRWSKVANGSPEQARANLVWILLNHNDFVTLR</sequence>
<dbReference type="PANTHER" id="PTHR35889:SF3">
    <property type="entry name" value="F-BOX DOMAIN-CONTAINING PROTEIN"/>
    <property type="match status" value="1"/>
</dbReference>
<dbReference type="Pfam" id="PF07635">
    <property type="entry name" value="PSCyt1"/>
    <property type="match status" value="1"/>
</dbReference>